<dbReference type="AlphaFoldDB" id="A0A5C6CH64"/>
<accession>A0A5C6CH64</accession>
<dbReference type="EMBL" id="SJPT01000004">
    <property type="protein sequence ID" value="TWU23087.1"/>
    <property type="molecule type" value="Genomic_DNA"/>
</dbReference>
<organism evidence="3 4">
    <name type="scientific">Novipirellula galeiformis</name>
    <dbReference type="NCBI Taxonomy" id="2528004"/>
    <lineage>
        <taxon>Bacteria</taxon>
        <taxon>Pseudomonadati</taxon>
        <taxon>Planctomycetota</taxon>
        <taxon>Planctomycetia</taxon>
        <taxon>Pirellulales</taxon>
        <taxon>Pirellulaceae</taxon>
        <taxon>Novipirellula</taxon>
    </lineage>
</organism>
<evidence type="ECO:0000256" key="1">
    <source>
        <dbReference type="SAM" id="MobiDB-lite"/>
    </source>
</evidence>
<sequence length="533" mass="56311">MAKTDKFGSPPKRSRVIRFRDLTPVAVSASIVVRAAIVAVAAIAVTPSLATAEKWTGLRGDRSVEADLLGIWEGNAILKFANGRRVSVPLINLISDSRIRANKVAATIETHRAELVSELKAQAAEAAAPAPSTLPEPPAAPDYRPLASKAGAIETLQHIDDQSQSGHVLLAYFDSLPPKYRADLDGVVKAGADTLDVAKIDATLGPLYRLADLIVTRQNWIFSHPRMQMLDEQTQQTLQTLILSAAGSLRNALDPTAFTAETLGGMPLRDWIVQRDSAIAPHLYALTNALPTGGATYEEYVEGQQHGNSGYGMEPEFGPVEPEGPVGPADPLGPAGDPMAGPADAPGPAMGPAAGPAVSPAATPDAGKKEAPESDTMKVKVTQNGQSIILEMLRVDDFWIPKSMADHWDQTIASSKEKVTTSGLTSLIDHPVLVTLGTMLQPMTTSLESASNAEEFHQSMESIFQQTQMLASTLASLAGNASGFSNPWQPASSSSTNPKNRNGRRSREPGMPAMDSPAMEPAMPAMEGSAGAP</sequence>
<evidence type="ECO:0008006" key="5">
    <source>
        <dbReference type="Google" id="ProtNLM"/>
    </source>
</evidence>
<feature type="transmembrane region" description="Helical" evidence="2">
    <location>
        <begin position="21"/>
        <end position="45"/>
    </location>
</feature>
<feature type="region of interest" description="Disordered" evidence="1">
    <location>
        <begin position="484"/>
        <end position="533"/>
    </location>
</feature>
<gene>
    <name evidence="3" type="ORF">Pla52o_26210</name>
</gene>
<protein>
    <recommendedName>
        <fullName evidence="5">SLA1 homology domain-containing protein</fullName>
    </recommendedName>
</protein>
<proteinExistence type="predicted"/>
<keyword evidence="4" id="KW-1185">Reference proteome</keyword>
<feature type="compositionally biased region" description="Polar residues" evidence="1">
    <location>
        <begin position="484"/>
        <end position="500"/>
    </location>
</feature>
<keyword evidence="2" id="KW-0472">Membrane</keyword>
<evidence type="ECO:0000313" key="4">
    <source>
        <dbReference type="Proteomes" id="UP000316304"/>
    </source>
</evidence>
<name>A0A5C6CH64_9BACT</name>
<feature type="region of interest" description="Disordered" evidence="1">
    <location>
        <begin position="305"/>
        <end position="377"/>
    </location>
</feature>
<dbReference type="Proteomes" id="UP000316304">
    <property type="component" value="Unassembled WGS sequence"/>
</dbReference>
<keyword evidence="2" id="KW-1133">Transmembrane helix</keyword>
<comment type="caution">
    <text evidence="3">The sequence shown here is derived from an EMBL/GenBank/DDBJ whole genome shotgun (WGS) entry which is preliminary data.</text>
</comment>
<reference evidence="3 4" key="1">
    <citation type="submission" date="2019-02" db="EMBL/GenBank/DDBJ databases">
        <title>Deep-cultivation of Planctomycetes and their phenomic and genomic characterization uncovers novel biology.</title>
        <authorList>
            <person name="Wiegand S."/>
            <person name="Jogler M."/>
            <person name="Boedeker C."/>
            <person name="Pinto D."/>
            <person name="Vollmers J."/>
            <person name="Rivas-Marin E."/>
            <person name="Kohn T."/>
            <person name="Peeters S.H."/>
            <person name="Heuer A."/>
            <person name="Rast P."/>
            <person name="Oberbeckmann S."/>
            <person name="Bunk B."/>
            <person name="Jeske O."/>
            <person name="Meyerdierks A."/>
            <person name="Storesund J.E."/>
            <person name="Kallscheuer N."/>
            <person name="Luecker S."/>
            <person name="Lage O.M."/>
            <person name="Pohl T."/>
            <person name="Merkel B.J."/>
            <person name="Hornburger P."/>
            <person name="Mueller R.-W."/>
            <person name="Bruemmer F."/>
            <person name="Labrenz M."/>
            <person name="Spormann A.M."/>
            <person name="Op Den Camp H."/>
            <person name="Overmann J."/>
            <person name="Amann R."/>
            <person name="Jetten M.S.M."/>
            <person name="Mascher T."/>
            <person name="Medema M.H."/>
            <person name="Devos D.P."/>
            <person name="Kaster A.-K."/>
            <person name="Ovreas L."/>
            <person name="Rohde M."/>
            <person name="Galperin M.Y."/>
            <person name="Jogler C."/>
        </authorList>
    </citation>
    <scope>NUCLEOTIDE SEQUENCE [LARGE SCALE GENOMIC DNA]</scope>
    <source>
        <strain evidence="3 4">Pla52o</strain>
    </source>
</reference>
<feature type="compositionally biased region" description="Basic and acidic residues" evidence="1">
    <location>
        <begin position="366"/>
        <end position="377"/>
    </location>
</feature>
<feature type="compositionally biased region" description="Low complexity" evidence="1">
    <location>
        <begin position="312"/>
        <end position="362"/>
    </location>
</feature>
<keyword evidence="2" id="KW-0812">Transmembrane</keyword>
<evidence type="ECO:0000313" key="3">
    <source>
        <dbReference type="EMBL" id="TWU23087.1"/>
    </source>
</evidence>
<evidence type="ECO:0000256" key="2">
    <source>
        <dbReference type="SAM" id="Phobius"/>
    </source>
</evidence>